<dbReference type="InterPro" id="IPR050109">
    <property type="entry name" value="HTH-type_TetR-like_transc_reg"/>
</dbReference>
<feature type="domain" description="HTH tetR-type" evidence="3">
    <location>
        <begin position="12"/>
        <end position="72"/>
    </location>
</feature>
<dbReference type="InterPro" id="IPR009057">
    <property type="entry name" value="Homeodomain-like_sf"/>
</dbReference>
<feature type="DNA-binding region" description="H-T-H motif" evidence="2">
    <location>
        <begin position="35"/>
        <end position="54"/>
    </location>
</feature>
<keyword evidence="5" id="KW-1185">Reference proteome</keyword>
<dbReference type="AlphaFoldDB" id="A0A7Y9QYS1"/>
<dbReference type="EMBL" id="JACCFH010000001">
    <property type="protein sequence ID" value="NYG33967.1"/>
    <property type="molecule type" value="Genomic_DNA"/>
</dbReference>
<dbReference type="Pfam" id="PF13972">
    <property type="entry name" value="TetR"/>
    <property type="match status" value="1"/>
</dbReference>
<reference evidence="4 5" key="1">
    <citation type="submission" date="2020-07" db="EMBL/GenBank/DDBJ databases">
        <title>Genomic Encyclopedia of Archaeal and Bacterial Type Strains, Phase II (KMG-II): from individual species to whole genera.</title>
        <authorList>
            <person name="Goeker M."/>
        </authorList>
    </citation>
    <scope>NUCLEOTIDE SEQUENCE [LARGE SCALE GENOMIC DNA]</scope>
    <source>
        <strain evidence="4 5">DSM 21226</strain>
    </source>
</reference>
<dbReference type="PANTHER" id="PTHR30055:SF223">
    <property type="entry name" value="HTH-TYPE TRANSCRIPTIONAL REGULATOR UIDR"/>
    <property type="match status" value="1"/>
</dbReference>
<comment type="caution">
    <text evidence="4">The sequence shown here is derived from an EMBL/GenBank/DDBJ whole genome shotgun (WGS) entry which is preliminary data.</text>
</comment>
<organism evidence="4 5">
    <name type="scientific">Sphaerotilus montanus</name>
    <dbReference type="NCBI Taxonomy" id="522889"/>
    <lineage>
        <taxon>Bacteria</taxon>
        <taxon>Pseudomonadati</taxon>
        <taxon>Pseudomonadota</taxon>
        <taxon>Betaproteobacteria</taxon>
        <taxon>Burkholderiales</taxon>
        <taxon>Sphaerotilaceae</taxon>
        <taxon>Sphaerotilus</taxon>
    </lineage>
</organism>
<evidence type="ECO:0000259" key="3">
    <source>
        <dbReference type="PROSITE" id="PS50977"/>
    </source>
</evidence>
<dbReference type="GO" id="GO:0000976">
    <property type="term" value="F:transcription cis-regulatory region binding"/>
    <property type="evidence" value="ECO:0007669"/>
    <property type="project" value="TreeGrafter"/>
</dbReference>
<dbReference type="Pfam" id="PF00440">
    <property type="entry name" value="TetR_N"/>
    <property type="match status" value="1"/>
</dbReference>
<dbReference type="InterPro" id="IPR025722">
    <property type="entry name" value="TetR"/>
</dbReference>
<protein>
    <submittedName>
        <fullName evidence="4">AcrR family transcriptional regulator</fullName>
    </submittedName>
</protein>
<dbReference type="Gene3D" id="1.10.357.10">
    <property type="entry name" value="Tetracycline Repressor, domain 2"/>
    <property type="match status" value="1"/>
</dbReference>
<evidence type="ECO:0000313" key="4">
    <source>
        <dbReference type="EMBL" id="NYG33967.1"/>
    </source>
</evidence>
<dbReference type="PANTHER" id="PTHR30055">
    <property type="entry name" value="HTH-TYPE TRANSCRIPTIONAL REGULATOR RUTR"/>
    <property type="match status" value="1"/>
</dbReference>
<dbReference type="GO" id="GO:0003700">
    <property type="term" value="F:DNA-binding transcription factor activity"/>
    <property type="evidence" value="ECO:0007669"/>
    <property type="project" value="TreeGrafter"/>
</dbReference>
<dbReference type="PROSITE" id="PS50977">
    <property type="entry name" value="HTH_TETR_2"/>
    <property type="match status" value="1"/>
</dbReference>
<evidence type="ECO:0000313" key="5">
    <source>
        <dbReference type="Proteomes" id="UP000518288"/>
    </source>
</evidence>
<evidence type="ECO:0000256" key="2">
    <source>
        <dbReference type="PROSITE-ProRule" id="PRU00335"/>
    </source>
</evidence>
<accession>A0A7Y9QYS1</accession>
<evidence type="ECO:0000256" key="1">
    <source>
        <dbReference type="ARBA" id="ARBA00023125"/>
    </source>
</evidence>
<name>A0A7Y9QYS1_9BURK</name>
<dbReference type="SUPFAM" id="SSF46689">
    <property type="entry name" value="Homeodomain-like"/>
    <property type="match status" value="1"/>
</dbReference>
<dbReference type="Proteomes" id="UP000518288">
    <property type="component" value="Unassembled WGS sequence"/>
</dbReference>
<gene>
    <name evidence="4" type="ORF">BDD16_002953</name>
</gene>
<dbReference type="InterPro" id="IPR001647">
    <property type="entry name" value="HTH_TetR"/>
</dbReference>
<proteinExistence type="predicted"/>
<sequence>MTTPDRAKKTPRRTAERILDHSLALFNRYGEPNVSTNAISADLNISPGNLYYHYPAKEVLVNALVSRYEQALTEALVAAGPADDAEGAWNLVPGLLRLAWDYRFLFRDLNDLLTRNRQLETRCQAALALQQAAVRERVVRLCVIDGLPLTSEEASALSVSVVVLLTYWLSYEYVRDPRRALEPDNADAAVRHGTRQVMALLWPYLSAELRRQLRPGGPAIRPSETPSSLPATG</sequence>
<keyword evidence="1 2" id="KW-0238">DNA-binding</keyword>
<dbReference type="RefSeq" id="WP_179634667.1">
    <property type="nucleotide sequence ID" value="NZ_JACCFH010000001.1"/>
</dbReference>